<evidence type="ECO:0000313" key="1">
    <source>
        <dbReference type="EMBL" id="SCY84973.1"/>
    </source>
</evidence>
<accession>A0A1G5J9C0</accession>
<dbReference type="EMBL" id="FMUX01000026">
    <property type="protein sequence ID" value="SCY84973.1"/>
    <property type="molecule type" value="Genomic_DNA"/>
</dbReference>
<protein>
    <submittedName>
        <fullName evidence="1">Uncharacterized protein</fullName>
    </submittedName>
</protein>
<sequence>MPGVHKSLHRTGTAGRFQAIPALKQFNLFTVAGPRRTPGEFQCYQLATMNMTNFKKIIYSIAQAQGMTVGTFHEASITPNFHACQLSHPHGLTLFVLCSINDDWAFAKTFHPMTWGLEFTDHSGLASSLRESYGIEVLVKKELDGPFSSRPYLHNYDIKHWKPKTLGEGLFNWWD</sequence>
<keyword evidence="2" id="KW-1185">Reference proteome</keyword>
<proteinExistence type="predicted"/>
<gene>
    <name evidence="1" type="ORF">SAMN05216233_12669</name>
</gene>
<dbReference type="Proteomes" id="UP000198870">
    <property type="component" value="Unassembled WGS sequence"/>
</dbReference>
<reference evidence="1 2" key="1">
    <citation type="submission" date="2016-10" db="EMBL/GenBank/DDBJ databases">
        <authorList>
            <person name="de Groot N.N."/>
        </authorList>
    </citation>
    <scope>NUCLEOTIDE SEQUENCE [LARGE SCALE GENOMIC DNA]</scope>
    <source>
        <strain evidence="1 2">AA1</strain>
    </source>
</reference>
<name>A0A1G5J9C0_9BACT</name>
<organism evidence="1 2">
    <name type="scientific">Desulfoluna spongiiphila</name>
    <dbReference type="NCBI Taxonomy" id="419481"/>
    <lineage>
        <taxon>Bacteria</taxon>
        <taxon>Pseudomonadati</taxon>
        <taxon>Thermodesulfobacteriota</taxon>
        <taxon>Desulfobacteria</taxon>
        <taxon>Desulfobacterales</taxon>
        <taxon>Desulfolunaceae</taxon>
        <taxon>Desulfoluna</taxon>
    </lineage>
</organism>
<dbReference type="AlphaFoldDB" id="A0A1G5J9C0"/>
<evidence type="ECO:0000313" key="2">
    <source>
        <dbReference type="Proteomes" id="UP000198870"/>
    </source>
</evidence>